<dbReference type="RefSeq" id="WP_169279569.1">
    <property type="nucleotide sequence ID" value="NZ_CP051680.1"/>
</dbReference>
<proteinExistence type="predicted"/>
<reference evidence="1 3" key="1">
    <citation type="submission" date="2020-04" db="EMBL/GenBank/DDBJ databases">
        <title>Genome sequencing of novel species.</title>
        <authorList>
            <person name="Heo J."/>
            <person name="Kim S.-J."/>
            <person name="Kim J.-S."/>
            <person name="Hong S.-B."/>
            <person name="Kwon S.-W."/>
        </authorList>
    </citation>
    <scope>NUCLEOTIDE SEQUENCE [LARGE SCALE GENOMIC DNA]</scope>
    <source>
        <strain evidence="1 3">MFER-1</strain>
        <plasmid evidence="2 3">unnamed1</plasmid>
    </source>
</reference>
<dbReference type="KEGG" id="cheb:HH215_08875"/>
<keyword evidence="2" id="KW-0614">Plasmid</keyword>
<dbReference type="PANTHER" id="PTHR40037">
    <property type="entry name" value="PHOSPHOESTERASE YJCG-RELATED"/>
    <property type="match status" value="1"/>
</dbReference>
<dbReference type="Proteomes" id="UP000502248">
    <property type="component" value="Plasmid unnamed1"/>
</dbReference>
<dbReference type="PANTHER" id="PTHR40037:SF1">
    <property type="entry name" value="PHOSPHOESTERASE SAOUHSC_00951-RELATED"/>
    <property type="match status" value="1"/>
</dbReference>
<dbReference type="AlphaFoldDB" id="A0A7Z2ZLP3"/>
<dbReference type="KEGG" id="cheb:HH215_35815"/>
<geneLocation type="plasmid" evidence="2 3">
    <name>unnamed1</name>
</geneLocation>
<evidence type="ECO:0000313" key="2">
    <source>
        <dbReference type="EMBL" id="QJD88609.1"/>
    </source>
</evidence>
<dbReference type="Pfam" id="PF13563">
    <property type="entry name" value="2_5_RNA_ligase2"/>
    <property type="match status" value="1"/>
</dbReference>
<keyword evidence="3" id="KW-1185">Reference proteome</keyword>
<dbReference type="EMBL" id="CP051680">
    <property type="protein sequence ID" value="QJD83272.1"/>
    <property type="molecule type" value="Genomic_DNA"/>
</dbReference>
<dbReference type="GO" id="GO:0016874">
    <property type="term" value="F:ligase activity"/>
    <property type="evidence" value="ECO:0007669"/>
    <property type="project" value="UniProtKB-KW"/>
</dbReference>
<dbReference type="InterPro" id="IPR050580">
    <property type="entry name" value="2H_phosphoesterase_YjcG-like"/>
</dbReference>
<evidence type="ECO:0000313" key="1">
    <source>
        <dbReference type="EMBL" id="QJD83272.1"/>
    </source>
</evidence>
<organism evidence="1 3">
    <name type="scientific">Cohnella herbarum</name>
    <dbReference type="NCBI Taxonomy" id="2728023"/>
    <lineage>
        <taxon>Bacteria</taxon>
        <taxon>Bacillati</taxon>
        <taxon>Bacillota</taxon>
        <taxon>Bacilli</taxon>
        <taxon>Bacillales</taxon>
        <taxon>Paenibacillaceae</taxon>
        <taxon>Cohnella</taxon>
    </lineage>
</organism>
<protein>
    <submittedName>
        <fullName evidence="1">2'-5' RNA ligase family protein</fullName>
    </submittedName>
</protein>
<sequence>MIHRCIMIFTHFTNQEMIEKIRKIYDPLYGYVDPHITLVFPFKSSIATCELEGHIRKSIRHIKQFKLTLQGITIEKGNYLFLNITKGTESLVELHKQLYTEILSDYYPDFLKTTNYKPHLTLGRTKDLNELDEAYKNCKSLVESFSERITEVTVEIIDENEKSEIEMTIELCK</sequence>
<dbReference type="Proteomes" id="UP000502248">
    <property type="component" value="Chromosome"/>
</dbReference>
<name>A0A7Z2ZLP3_9BACL</name>
<evidence type="ECO:0000313" key="3">
    <source>
        <dbReference type="Proteomes" id="UP000502248"/>
    </source>
</evidence>
<dbReference type="Gene3D" id="3.90.1140.10">
    <property type="entry name" value="Cyclic phosphodiesterase"/>
    <property type="match status" value="1"/>
</dbReference>
<dbReference type="EMBL" id="CP051681">
    <property type="protein sequence ID" value="QJD88609.1"/>
    <property type="molecule type" value="Genomic_DNA"/>
</dbReference>
<accession>A0A7Z2ZLP3</accession>
<dbReference type="SUPFAM" id="SSF55144">
    <property type="entry name" value="LigT-like"/>
    <property type="match status" value="1"/>
</dbReference>
<gene>
    <name evidence="1" type="ORF">HH215_08875</name>
    <name evidence="2" type="ORF">HH215_35815</name>
</gene>
<dbReference type="InterPro" id="IPR009097">
    <property type="entry name" value="Cyclic_Pdiesterase"/>
</dbReference>
<keyword evidence="1" id="KW-0436">Ligase</keyword>